<feature type="non-terminal residue" evidence="2">
    <location>
        <position position="1"/>
    </location>
</feature>
<dbReference type="InterPro" id="IPR038078">
    <property type="entry name" value="PhoU-like_sf"/>
</dbReference>
<proteinExistence type="predicted"/>
<dbReference type="PANTHER" id="PTHR42930">
    <property type="entry name" value="PHOSPHATE-SPECIFIC TRANSPORT SYSTEM ACCESSORY PROTEIN PHOU"/>
    <property type="match status" value="1"/>
</dbReference>
<evidence type="ECO:0000313" key="2">
    <source>
        <dbReference type="EMBL" id="GAH58972.1"/>
    </source>
</evidence>
<sequence length="273" mass="31633">ESDNIIIIKDLLDPKEMPFEKTIKRMYILANSMHEDALKALETGAKRLAEKVIESNDDIDRLNWLVERQAHIVLRDIILCQKLDITLEDASNYKFISRFLERIGDHAVKIAKNVILIDYQKIDKKLYNNIMKASEISLELLNMSLDAWLKKDLNLANENIESIQKLTNACNAIKISPNSEYLVEIGFIIEIIGTQWKIVEKLKHFQPIEGHDWKITYSSPTYGGWDLIIECVFNSLSDLDEIVSFFRTDNDLKEWIDATTTLISTKKNFEIKL</sequence>
<dbReference type="Pfam" id="PF01895">
    <property type="entry name" value="PhoU"/>
    <property type="match status" value="1"/>
</dbReference>
<name>X1GP94_9ZZZZ</name>
<dbReference type="PANTHER" id="PTHR42930:SF2">
    <property type="entry name" value="PHOU DOMAIN-CONTAINING PROTEIN"/>
    <property type="match status" value="1"/>
</dbReference>
<feature type="domain" description="PhoU" evidence="1">
    <location>
        <begin position="23"/>
        <end position="114"/>
    </location>
</feature>
<evidence type="ECO:0000259" key="1">
    <source>
        <dbReference type="Pfam" id="PF01895"/>
    </source>
</evidence>
<dbReference type="Gene3D" id="1.20.58.220">
    <property type="entry name" value="Phosphate transport system protein phou homolog 2, domain 2"/>
    <property type="match status" value="1"/>
</dbReference>
<dbReference type="GO" id="GO:0045936">
    <property type="term" value="P:negative regulation of phosphate metabolic process"/>
    <property type="evidence" value="ECO:0007669"/>
    <property type="project" value="InterPro"/>
</dbReference>
<reference evidence="2" key="1">
    <citation type="journal article" date="2014" name="Front. Microbiol.">
        <title>High frequency of phylogenetically diverse reductive dehalogenase-homologous genes in deep subseafloor sedimentary metagenomes.</title>
        <authorList>
            <person name="Kawai M."/>
            <person name="Futagami T."/>
            <person name="Toyoda A."/>
            <person name="Takaki Y."/>
            <person name="Nishi S."/>
            <person name="Hori S."/>
            <person name="Arai W."/>
            <person name="Tsubouchi T."/>
            <person name="Morono Y."/>
            <person name="Uchiyama I."/>
            <person name="Ito T."/>
            <person name="Fujiyama A."/>
            <person name="Inagaki F."/>
            <person name="Takami H."/>
        </authorList>
    </citation>
    <scope>NUCLEOTIDE SEQUENCE</scope>
    <source>
        <strain evidence="2">Expedition CK06-06</strain>
    </source>
</reference>
<dbReference type="GO" id="GO:0030643">
    <property type="term" value="P:intracellular phosphate ion homeostasis"/>
    <property type="evidence" value="ECO:0007669"/>
    <property type="project" value="InterPro"/>
</dbReference>
<comment type="caution">
    <text evidence="2">The sequence shown here is derived from an EMBL/GenBank/DDBJ whole genome shotgun (WGS) entry which is preliminary data.</text>
</comment>
<dbReference type="EMBL" id="BARU01021293">
    <property type="protein sequence ID" value="GAH58972.1"/>
    <property type="molecule type" value="Genomic_DNA"/>
</dbReference>
<protein>
    <recommendedName>
        <fullName evidence="1">PhoU domain-containing protein</fullName>
    </recommendedName>
</protein>
<dbReference type="SUPFAM" id="SSF109755">
    <property type="entry name" value="PhoU-like"/>
    <property type="match status" value="1"/>
</dbReference>
<accession>X1GP94</accession>
<organism evidence="2">
    <name type="scientific">marine sediment metagenome</name>
    <dbReference type="NCBI Taxonomy" id="412755"/>
    <lineage>
        <taxon>unclassified sequences</taxon>
        <taxon>metagenomes</taxon>
        <taxon>ecological metagenomes</taxon>
    </lineage>
</organism>
<gene>
    <name evidence="2" type="ORF">S03H2_34859</name>
</gene>
<dbReference type="InterPro" id="IPR028366">
    <property type="entry name" value="PhoU"/>
</dbReference>
<dbReference type="InterPro" id="IPR026022">
    <property type="entry name" value="PhoU_dom"/>
</dbReference>
<dbReference type="AlphaFoldDB" id="X1GP94"/>